<dbReference type="InterPro" id="IPR051259">
    <property type="entry name" value="rRNA_Methyltransferase"/>
</dbReference>
<protein>
    <submittedName>
        <fullName evidence="4">RNA methyltransferase</fullName>
    </submittedName>
    <submittedName>
        <fullName evidence="5">tRNA G18 (Ribose-2'-O)-methylase SpoU</fullName>
    </submittedName>
</protein>
<sequence length="266" mass="29307">MADLIALDDARDERLRDYTDLRDVQLRTTVEQERGIYIAEGEKVIHRAVAAGHTPKSLLLAPRWLDNLSDVLEATDAPAYVLTEKAIEQVTGFHVHRGALAAMQRPQEREPREVLAAARRVLVAEDLVDHTNIGAIMRNAAALGFDAVLLSPRCADPLYRRSIKVAMGAVFSLPWARLDDWYGAPALLRELGFTTYAMTLADDAVSLEDVEPAERAAVIVGSEGPGLTEHWQREADHRVIIPMAAGIDSLNVAASTAIACWHFSRR</sequence>
<dbReference type="SUPFAM" id="SSF55315">
    <property type="entry name" value="L30e-like"/>
    <property type="match status" value="1"/>
</dbReference>
<dbReference type="RefSeq" id="WP_179424712.1">
    <property type="nucleotide sequence ID" value="NZ_BAAAMP010000001.1"/>
</dbReference>
<dbReference type="Proteomes" id="UP000659061">
    <property type="component" value="Unassembled WGS sequence"/>
</dbReference>
<evidence type="ECO:0000313" key="4">
    <source>
        <dbReference type="EMBL" id="MBD1270825.1"/>
    </source>
</evidence>
<name>A0A8I0FUG8_9ACTN</name>
<dbReference type="InterPro" id="IPR029026">
    <property type="entry name" value="tRNA_m1G_MTases_N"/>
</dbReference>
<dbReference type="Gene3D" id="3.40.1280.10">
    <property type="match status" value="1"/>
</dbReference>
<evidence type="ECO:0000313" key="5">
    <source>
        <dbReference type="EMBL" id="NYI38216.1"/>
    </source>
</evidence>
<dbReference type="InterPro" id="IPR029028">
    <property type="entry name" value="Alpha/beta_knot_MTases"/>
</dbReference>
<organism evidence="4 7">
    <name type="scientific">Aeromicrobium tamlense</name>
    <dbReference type="NCBI Taxonomy" id="375541"/>
    <lineage>
        <taxon>Bacteria</taxon>
        <taxon>Bacillati</taxon>
        <taxon>Actinomycetota</taxon>
        <taxon>Actinomycetes</taxon>
        <taxon>Propionibacteriales</taxon>
        <taxon>Nocardioidaceae</taxon>
        <taxon>Aeromicrobium</taxon>
    </lineage>
</organism>
<evidence type="ECO:0000256" key="1">
    <source>
        <dbReference type="ARBA" id="ARBA00022603"/>
    </source>
</evidence>
<dbReference type="SUPFAM" id="SSF75217">
    <property type="entry name" value="alpha/beta knot"/>
    <property type="match status" value="1"/>
</dbReference>
<keyword evidence="1 4" id="KW-0489">Methyltransferase</keyword>
<dbReference type="Proteomes" id="UP000587211">
    <property type="component" value="Unassembled WGS sequence"/>
</dbReference>
<evidence type="ECO:0000313" key="7">
    <source>
        <dbReference type="Proteomes" id="UP000659061"/>
    </source>
</evidence>
<keyword evidence="6" id="KW-1185">Reference proteome</keyword>
<dbReference type="Pfam" id="PF00588">
    <property type="entry name" value="SpoU_methylase"/>
    <property type="match status" value="1"/>
</dbReference>
<dbReference type="GO" id="GO:0032259">
    <property type="term" value="P:methylation"/>
    <property type="evidence" value="ECO:0007669"/>
    <property type="project" value="UniProtKB-KW"/>
</dbReference>
<feature type="domain" description="tRNA/rRNA methyltransferase SpoU type" evidence="3">
    <location>
        <begin position="121"/>
        <end position="261"/>
    </location>
</feature>
<dbReference type="CDD" id="cd18095">
    <property type="entry name" value="SpoU-like_rRNA-MTase"/>
    <property type="match status" value="1"/>
</dbReference>
<reference evidence="4" key="2">
    <citation type="submission" date="2020-09" db="EMBL/GenBank/DDBJ databases">
        <title>Novel species in genus Aeromicrobium.</title>
        <authorList>
            <person name="Zhang G."/>
        </authorList>
    </citation>
    <scope>NUCLEOTIDE SEQUENCE</scope>
    <source>
        <strain evidence="4">SSW1-57</strain>
    </source>
</reference>
<proteinExistence type="predicted"/>
<dbReference type="InterPro" id="IPR001537">
    <property type="entry name" value="SpoU_MeTrfase"/>
</dbReference>
<dbReference type="PANTHER" id="PTHR43191:SF12">
    <property type="entry name" value="RRNA METHYLASE"/>
    <property type="match status" value="1"/>
</dbReference>
<dbReference type="Gene3D" id="3.30.1330.30">
    <property type="match status" value="1"/>
</dbReference>
<reference evidence="5 6" key="1">
    <citation type="submission" date="2020-07" db="EMBL/GenBank/DDBJ databases">
        <title>Sequencing the genomes of 1000 actinobacteria strains.</title>
        <authorList>
            <person name="Klenk H.-P."/>
        </authorList>
    </citation>
    <scope>NUCLEOTIDE SEQUENCE [LARGE SCALE GENOMIC DNA]</scope>
    <source>
        <strain evidence="5 6">DSM 19087</strain>
    </source>
</reference>
<dbReference type="EMBL" id="JACWMT010000002">
    <property type="protein sequence ID" value="MBD1270825.1"/>
    <property type="molecule type" value="Genomic_DNA"/>
</dbReference>
<dbReference type="GO" id="GO:0006396">
    <property type="term" value="P:RNA processing"/>
    <property type="evidence" value="ECO:0007669"/>
    <property type="project" value="InterPro"/>
</dbReference>
<dbReference type="GO" id="GO:0008173">
    <property type="term" value="F:RNA methyltransferase activity"/>
    <property type="evidence" value="ECO:0007669"/>
    <property type="project" value="InterPro"/>
</dbReference>
<dbReference type="EMBL" id="JACBZN010000001">
    <property type="protein sequence ID" value="NYI38216.1"/>
    <property type="molecule type" value="Genomic_DNA"/>
</dbReference>
<dbReference type="InterPro" id="IPR029064">
    <property type="entry name" value="Ribosomal_eL30-like_sf"/>
</dbReference>
<dbReference type="GO" id="GO:0003723">
    <property type="term" value="F:RNA binding"/>
    <property type="evidence" value="ECO:0007669"/>
    <property type="project" value="InterPro"/>
</dbReference>
<dbReference type="AlphaFoldDB" id="A0A8I0FUG8"/>
<accession>A0A8I0FUG8</accession>
<keyword evidence="2 4" id="KW-0808">Transferase</keyword>
<evidence type="ECO:0000259" key="3">
    <source>
        <dbReference type="Pfam" id="PF00588"/>
    </source>
</evidence>
<comment type="caution">
    <text evidence="4">The sequence shown here is derived from an EMBL/GenBank/DDBJ whole genome shotgun (WGS) entry which is preliminary data.</text>
</comment>
<gene>
    <name evidence="5" type="ORF">BJ975_001591</name>
    <name evidence="4" type="ORF">IDH50_11330</name>
</gene>
<dbReference type="PANTHER" id="PTHR43191">
    <property type="entry name" value="RRNA METHYLTRANSFERASE 3"/>
    <property type="match status" value="1"/>
</dbReference>
<evidence type="ECO:0000256" key="2">
    <source>
        <dbReference type="ARBA" id="ARBA00022679"/>
    </source>
</evidence>
<evidence type="ECO:0000313" key="6">
    <source>
        <dbReference type="Proteomes" id="UP000587211"/>
    </source>
</evidence>